<dbReference type="Gene3D" id="3.20.20.100">
    <property type="entry name" value="NADP-dependent oxidoreductase domain"/>
    <property type="match status" value="1"/>
</dbReference>
<protein>
    <recommendedName>
        <fullName evidence="1">NADP-dependent oxidoreductase domain-containing protein</fullName>
    </recommendedName>
</protein>
<dbReference type="CDD" id="cd19097">
    <property type="entry name" value="AKR_unchar"/>
    <property type="match status" value="1"/>
</dbReference>
<proteinExistence type="predicted"/>
<name>A0A0F9LQ91_9ZZZZ</name>
<dbReference type="InterPro" id="IPR036812">
    <property type="entry name" value="NAD(P)_OxRdtase_dom_sf"/>
</dbReference>
<sequence>MNISKITLGTAQIGFDYGIANVSGKPDFQTAIKLLKFARDNGINTFDTAPDYGNSEEIIGSFISSLSNEFREEIIISSKLPKIEKNNVLTFDTIYNFIKDNIIQTLTKLKLSVLPIYLIHHTPDIFLNNGIIIDCLSQLREERLIERIGVSIYNPDQVETSLRFKEIEVIQIPINIFDKRLIESGLLKKLKDQNYIIFARSIYLQGLFFKSPKNLPKYLNIAETPLSKLQKMSNKYNIDIAKIALLFIRDIPEIDSLVIGVEKVEQLAENINILKEEPLDPNLRQEIFEEFSDLPEKIINPSMWNL</sequence>
<dbReference type="EMBL" id="LAZR01005997">
    <property type="protein sequence ID" value="KKM95528.1"/>
    <property type="molecule type" value="Genomic_DNA"/>
</dbReference>
<organism evidence="2">
    <name type="scientific">marine sediment metagenome</name>
    <dbReference type="NCBI Taxonomy" id="412755"/>
    <lineage>
        <taxon>unclassified sequences</taxon>
        <taxon>metagenomes</taxon>
        <taxon>ecological metagenomes</taxon>
    </lineage>
</organism>
<dbReference type="InterPro" id="IPR020471">
    <property type="entry name" value="AKR"/>
</dbReference>
<evidence type="ECO:0000259" key="1">
    <source>
        <dbReference type="Pfam" id="PF00248"/>
    </source>
</evidence>
<accession>A0A0F9LQ91</accession>
<evidence type="ECO:0000313" key="2">
    <source>
        <dbReference type="EMBL" id="KKM95528.1"/>
    </source>
</evidence>
<dbReference type="InterPro" id="IPR023210">
    <property type="entry name" value="NADP_OxRdtase_dom"/>
</dbReference>
<reference evidence="2" key="1">
    <citation type="journal article" date="2015" name="Nature">
        <title>Complex archaea that bridge the gap between prokaryotes and eukaryotes.</title>
        <authorList>
            <person name="Spang A."/>
            <person name="Saw J.H."/>
            <person name="Jorgensen S.L."/>
            <person name="Zaremba-Niedzwiedzka K."/>
            <person name="Martijn J."/>
            <person name="Lind A.E."/>
            <person name="van Eijk R."/>
            <person name="Schleper C."/>
            <person name="Guy L."/>
            <person name="Ettema T.J."/>
        </authorList>
    </citation>
    <scope>NUCLEOTIDE SEQUENCE</scope>
</reference>
<dbReference type="PANTHER" id="PTHR43312:SF1">
    <property type="entry name" value="NADP-DEPENDENT OXIDOREDUCTASE DOMAIN-CONTAINING PROTEIN"/>
    <property type="match status" value="1"/>
</dbReference>
<dbReference type="GO" id="GO:0016491">
    <property type="term" value="F:oxidoreductase activity"/>
    <property type="evidence" value="ECO:0007669"/>
    <property type="project" value="InterPro"/>
</dbReference>
<dbReference type="PRINTS" id="PR00069">
    <property type="entry name" value="ALDKETRDTASE"/>
</dbReference>
<dbReference type="Pfam" id="PF00248">
    <property type="entry name" value="Aldo_ket_red"/>
    <property type="match status" value="1"/>
</dbReference>
<comment type="caution">
    <text evidence="2">The sequence shown here is derived from an EMBL/GenBank/DDBJ whole genome shotgun (WGS) entry which is preliminary data.</text>
</comment>
<dbReference type="SUPFAM" id="SSF51430">
    <property type="entry name" value="NAD(P)-linked oxidoreductase"/>
    <property type="match status" value="1"/>
</dbReference>
<dbReference type="InterPro" id="IPR053135">
    <property type="entry name" value="AKR2_Oxidoreductase"/>
</dbReference>
<feature type="domain" description="NADP-dependent oxidoreductase" evidence="1">
    <location>
        <begin position="5"/>
        <end position="281"/>
    </location>
</feature>
<dbReference type="AlphaFoldDB" id="A0A0F9LQ91"/>
<gene>
    <name evidence="2" type="ORF">LCGC14_1187290</name>
</gene>
<dbReference type="PANTHER" id="PTHR43312">
    <property type="entry name" value="D-THREO-ALDOSE 1-DEHYDROGENASE"/>
    <property type="match status" value="1"/>
</dbReference>